<dbReference type="AlphaFoldDB" id="A0A2P2MZA3"/>
<protein>
    <submittedName>
        <fullName evidence="1">Uncharacterized protein</fullName>
    </submittedName>
</protein>
<name>A0A2P2MZA3_RHIMU</name>
<organism evidence="1">
    <name type="scientific">Rhizophora mucronata</name>
    <name type="common">Asiatic mangrove</name>
    <dbReference type="NCBI Taxonomy" id="61149"/>
    <lineage>
        <taxon>Eukaryota</taxon>
        <taxon>Viridiplantae</taxon>
        <taxon>Streptophyta</taxon>
        <taxon>Embryophyta</taxon>
        <taxon>Tracheophyta</taxon>
        <taxon>Spermatophyta</taxon>
        <taxon>Magnoliopsida</taxon>
        <taxon>eudicotyledons</taxon>
        <taxon>Gunneridae</taxon>
        <taxon>Pentapetalae</taxon>
        <taxon>rosids</taxon>
        <taxon>fabids</taxon>
        <taxon>Malpighiales</taxon>
        <taxon>Rhizophoraceae</taxon>
        <taxon>Rhizophora</taxon>
    </lineage>
</organism>
<dbReference type="EMBL" id="GGEC01055066">
    <property type="protein sequence ID" value="MBX35550.1"/>
    <property type="molecule type" value="Transcribed_RNA"/>
</dbReference>
<reference evidence="1" key="1">
    <citation type="submission" date="2018-02" db="EMBL/GenBank/DDBJ databases">
        <title>Rhizophora mucronata_Transcriptome.</title>
        <authorList>
            <person name="Meera S.P."/>
            <person name="Sreeshan A."/>
            <person name="Augustine A."/>
        </authorList>
    </citation>
    <scope>NUCLEOTIDE SEQUENCE</scope>
    <source>
        <tissue evidence="1">Leaf</tissue>
    </source>
</reference>
<sequence length="39" mass="4681">MNIKVSGKGAKHVLTWERKIDKELHIRILVWNQIQILRD</sequence>
<accession>A0A2P2MZA3</accession>
<proteinExistence type="predicted"/>
<evidence type="ECO:0000313" key="1">
    <source>
        <dbReference type="EMBL" id="MBX35550.1"/>
    </source>
</evidence>